<dbReference type="Pfam" id="PF01155">
    <property type="entry name" value="HypA"/>
    <property type="match status" value="1"/>
</dbReference>
<dbReference type="PANTHER" id="PTHR34535:SF3">
    <property type="entry name" value="HYDROGENASE MATURATION FACTOR HYPA"/>
    <property type="match status" value="1"/>
</dbReference>
<keyword evidence="3" id="KW-0862">Zinc</keyword>
<accession>K1SLI7</accession>
<dbReference type="GO" id="GO:0051604">
    <property type="term" value="P:protein maturation"/>
    <property type="evidence" value="ECO:0007669"/>
    <property type="project" value="InterPro"/>
</dbReference>
<evidence type="ECO:0000256" key="1">
    <source>
        <dbReference type="ARBA" id="ARBA00022596"/>
    </source>
</evidence>
<protein>
    <submittedName>
        <fullName evidence="4">Hydrogenase expression/synthesis, HypA</fullName>
    </submittedName>
</protein>
<dbReference type="InterPro" id="IPR000688">
    <property type="entry name" value="HypA/HybF"/>
</dbReference>
<dbReference type="AlphaFoldDB" id="K1SLI7"/>
<evidence type="ECO:0000313" key="4">
    <source>
        <dbReference type="EMBL" id="EKC58433.1"/>
    </source>
</evidence>
<organism evidence="4">
    <name type="scientific">human gut metagenome</name>
    <dbReference type="NCBI Taxonomy" id="408170"/>
    <lineage>
        <taxon>unclassified sequences</taxon>
        <taxon>metagenomes</taxon>
        <taxon>organismal metagenomes</taxon>
    </lineage>
</organism>
<dbReference type="Gene3D" id="3.30.2320.80">
    <property type="match status" value="1"/>
</dbReference>
<dbReference type="GO" id="GO:0016151">
    <property type="term" value="F:nickel cation binding"/>
    <property type="evidence" value="ECO:0007669"/>
    <property type="project" value="InterPro"/>
</dbReference>
<dbReference type="EMBL" id="AJWY01009415">
    <property type="protein sequence ID" value="EKC58433.1"/>
    <property type="molecule type" value="Genomic_DNA"/>
</dbReference>
<dbReference type="PANTHER" id="PTHR34535">
    <property type="entry name" value="HYDROGENASE MATURATION FACTOR HYPA"/>
    <property type="match status" value="1"/>
</dbReference>
<evidence type="ECO:0000256" key="3">
    <source>
        <dbReference type="ARBA" id="ARBA00022833"/>
    </source>
</evidence>
<proteinExistence type="predicted"/>
<reference evidence="4" key="1">
    <citation type="journal article" date="2013" name="Environ. Microbiol.">
        <title>Microbiota from the distal guts of lean and obese adolescents exhibit partial functional redundancy besides clear differences in community structure.</title>
        <authorList>
            <person name="Ferrer M."/>
            <person name="Ruiz A."/>
            <person name="Lanza F."/>
            <person name="Haange S.B."/>
            <person name="Oberbach A."/>
            <person name="Till H."/>
            <person name="Bargiela R."/>
            <person name="Campoy C."/>
            <person name="Segura M.T."/>
            <person name="Richter M."/>
            <person name="von Bergen M."/>
            <person name="Seifert J."/>
            <person name="Suarez A."/>
        </authorList>
    </citation>
    <scope>NUCLEOTIDE SEQUENCE</scope>
</reference>
<name>K1SLI7_9ZZZZ</name>
<sequence>KYVEDIYPVVVGDTWLKDTKLVINVIPGMAECDECNELFHVIEHEGYCPNCGSFEKTILSGKDFLIREIHIPEG</sequence>
<gene>
    <name evidence="4" type="ORF">LEA_13866</name>
</gene>
<evidence type="ECO:0000256" key="2">
    <source>
        <dbReference type="ARBA" id="ARBA00022723"/>
    </source>
</evidence>
<keyword evidence="1" id="KW-0533">Nickel</keyword>
<comment type="caution">
    <text evidence="4">The sequence shown here is derived from an EMBL/GenBank/DDBJ whole genome shotgun (WGS) entry which is preliminary data.</text>
</comment>
<feature type="non-terminal residue" evidence="4">
    <location>
        <position position="1"/>
    </location>
</feature>
<keyword evidence="2" id="KW-0479">Metal-binding</keyword>
<dbReference type="GO" id="GO:0008270">
    <property type="term" value="F:zinc ion binding"/>
    <property type="evidence" value="ECO:0007669"/>
    <property type="project" value="TreeGrafter"/>
</dbReference>